<keyword evidence="5" id="KW-0472">Membrane</keyword>
<dbReference type="GO" id="GO:0016705">
    <property type="term" value="F:oxidoreductase activity, acting on paired donors, with incorporation or reduction of molecular oxygen"/>
    <property type="evidence" value="ECO:0007669"/>
    <property type="project" value="InterPro"/>
</dbReference>
<dbReference type="InterPro" id="IPR017972">
    <property type="entry name" value="Cyt_P450_CS"/>
</dbReference>
<dbReference type="InParanoid" id="A0A2K1YCA8"/>
<evidence type="ECO:0000313" key="9">
    <source>
        <dbReference type="Proteomes" id="UP000006729"/>
    </source>
</evidence>
<dbReference type="GO" id="GO:0016020">
    <property type="term" value="C:membrane"/>
    <property type="evidence" value="ECO:0007669"/>
    <property type="project" value="UniProtKB-SubCell"/>
</dbReference>
<evidence type="ECO:0000256" key="5">
    <source>
        <dbReference type="ARBA" id="ARBA00022989"/>
    </source>
</evidence>
<dbReference type="PRINTS" id="PR00359">
    <property type="entry name" value="BP450"/>
</dbReference>
<comment type="caution">
    <text evidence="8">The sequence shown here is derived from an EMBL/GenBank/DDBJ whole genome shotgun (WGS) entry which is preliminary data.</text>
</comment>
<dbReference type="GO" id="GO:0004497">
    <property type="term" value="F:monooxygenase activity"/>
    <property type="evidence" value="ECO:0000318"/>
    <property type="project" value="GO_Central"/>
</dbReference>
<dbReference type="GO" id="GO:0020037">
    <property type="term" value="F:heme binding"/>
    <property type="evidence" value="ECO:0007669"/>
    <property type="project" value="InterPro"/>
</dbReference>
<keyword evidence="4 7" id="KW-0479">Metal-binding</keyword>
<dbReference type="Gene3D" id="1.10.630.10">
    <property type="entry name" value="Cytochrome P450"/>
    <property type="match status" value="2"/>
</dbReference>
<evidence type="ECO:0000256" key="6">
    <source>
        <dbReference type="ARBA" id="ARBA00023004"/>
    </source>
</evidence>
<dbReference type="Proteomes" id="UP000006729">
    <property type="component" value="Chromosome 12"/>
</dbReference>
<dbReference type="EMBL" id="CM009301">
    <property type="protein sequence ID" value="PNT10647.2"/>
    <property type="molecule type" value="Genomic_DNA"/>
</dbReference>
<keyword evidence="7" id="KW-0560">Oxidoreductase</keyword>
<keyword evidence="7" id="KW-0503">Monooxygenase</keyword>
<evidence type="ECO:0000313" key="8">
    <source>
        <dbReference type="EMBL" id="PNT10647.2"/>
    </source>
</evidence>
<dbReference type="PROSITE" id="PS00086">
    <property type="entry name" value="CYTOCHROME_P450"/>
    <property type="match status" value="1"/>
</dbReference>
<comment type="similarity">
    <text evidence="2 7">Belongs to the cytochrome P450 family.</text>
</comment>
<protein>
    <recommendedName>
        <fullName evidence="10">Cytochrome P450</fullName>
    </recommendedName>
</protein>
<keyword evidence="7" id="KW-0349">Heme</keyword>
<dbReference type="InterPro" id="IPR036396">
    <property type="entry name" value="Cyt_P450_sf"/>
</dbReference>
<reference evidence="8 9" key="1">
    <citation type="journal article" date="2006" name="Science">
        <title>The genome of black cottonwood, Populus trichocarpa (Torr. &amp; Gray).</title>
        <authorList>
            <person name="Tuskan G.A."/>
            <person name="Difazio S."/>
            <person name="Jansson S."/>
            <person name="Bohlmann J."/>
            <person name="Grigoriev I."/>
            <person name="Hellsten U."/>
            <person name="Putnam N."/>
            <person name="Ralph S."/>
            <person name="Rombauts S."/>
            <person name="Salamov A."/>
            <person name="Schein J."/>
            <person name="Sterck L."/>
            <person name="Aerts A."/>
            <person name="Bhalerao R.R."/>
            <person name="Bhalerao R.P."/>
            <person name="Blaudez D."/>
            <person name="Boerjan W."/>
            <person name="Brun A."/>
            <person name="Brunner A."/>
            <person name="Busov V."/>
            <person name="Campbell M."/>
            <person name="Carlson J."/>
            <person name="Chalot M."/>
            <person name="Chapman J."/>
            <person name="Chen G.L."/>
            <person name="Cooper D."/>
            <person name="Coutinho P.M."/>
            <person name="Couturier J."/>
            <person name="Covert S."/>
            <person name="Cronk Q."/>
            <person name="Cunningham R."/>
            <person name="Davis J."/>
            <person name="Degroeve S."/>
            <person name="Dejardin A."/>
            <person name="Depamphilis C."/>
            <person name="Detter J."/>
            <person name="Dirks B."/>
            <person name="Dubchak I."/>
            <person name="Duplessis S."/>
            <person name="Ehlting J."/>
            <person name="Ellis B."/>
            <person name="Gendler K."/>
            <person name="Goodstein D."/>
            <person name="Gribskov M."/>
            <person name="Grimwood J."/>
            <person name="Groover A."/>
            <person name="Gunter L."/>
            <person name="Hamberger B."/>
            <person name="Heinze B."/>
            <person name="Helariutta Y."/>
            <person name="Henrissat B."/>
            <person name="Holligan D."/>
            <person name="Holt R."/>
            <person name="Huang W."/>
            <person name="Islam-Faridi N."/>
            <person name="Jones S."/>
            <person name="Jones-Rhoades M."/>
            <person name="Jorgensen R."/>
            <person name="Joshi C."/>
            <person name="Kangasjarvi J."/>
            <person name="Karlsson J."/>
            <person name="Kelleher C."/>
            <person name="Kirkpatrick R."/>
            <person name="Kirst M."/>
            <person name="Kohler A."/>
            <person name="Kalluri U."/>
            <person name="Larimer F."/>
            <person name="Leebens-Mack J."/>
            <person name="Leple J.C."/>
            <person name="Locascio P."/>
            <person name="Lou Y."/>
            <person name="Lucas S."/>
            <person name="Martin F."/>
            <person name="Montanini B."/>
            <person name="Napoli C."/>
            <person name="Nelson D.R."/>
            <person name="Nelson C."/>
            <person name="Nieminen K."/>
            <person name="Nilsson O."/>
            <person name="Pereda V."/>
            <person name="Peter G."/>
            <person name="Philippe R."/>
            <person name="Pilate G."/>
            <person name="Poliakov A."/>
            <person name="Razumovskaya J."/>
            <person name="Richardson P."/>
            <person name="Rinaldi C."/>
            <person name="Ritland K."/>
            <person name="Rouze P."/>
            <person name="Ryaboy D."/>
            <person name="Schmutz J."/>
            <person name="Schrader J."/>
            <person name="Segerman B."/>
            <person name="Shin H."/>
            <person name="Siddiqui A."/>
            <person name="Sterky F."/>
            <person name="Terry A."/>
            <person name="Tsai C.J."/>
            <person name="Uberbacher E."/>
            <person name="Unneberg P."/>
            <person name="Vahala J."/>
            <person name="Wall K."/>
            <person name="Wessler S."/>
            <person name="Yang G."/>
            <person name="Yin T."/>
            <person name="Douglas C."/>
            <person name="Marra M."/>
            <person name="Sandberg G."/>
            <person name="Van de Peer Y."/>
            <person name="Rokhsar D."/>
        </authorList>
    </citation>
    <scope>NUCLEOTIDE SEQUENCE [LARGE SCALE GENOMIC DNA]</scope>
    <source>
        <strain evidence="9">cv. Nisqually</strain>
    </source>
</reference>
<dbReference type="PANTHER" id="PTHR24286">
    <property type="entry name" value="CYTOCHROME P450 26"/>
    <property type="match status" value="1"/>
</dbReference>
<dbReference type="STRING" id="3694.A0A2K1YCA8"/>
<dbReference type="SUPFAM" id="SSF48264">
    <property type="entry name" value="Cytochrome P450"/>
    <property type="match status" value="1"/>
</dbReference>
<accession>A0A2K1YCA8</accession>
<proteinExistence type="inferred from homology"/>
<dbReference type="GO" id="GO:0005506">
    <property type="term" value="F:iron ion binding"/>
    <property type="evidence" value="ECO:0007669"/>
    <property type="project" value="InterPro"/>
</dbReference>
<evidence type="ECO:0008006" key="10">
    <source>
        <dbReference type="Google" id="ProtNLM"/>
    </source>
</evidence>
<dbReference type="AlphaFoldDB" id="A0A2K1YCA8"/>
<keyword evidence="3" id="KW-0812">Transmembrane</keyword>
<evidence type="ECO:0000256" key="4">
    <source>
        <dbReference type="ARBA" id="ARBA00022723"/>
    </source>
</evidence>
<evidence type="ECO:0000256" key="7">
    <source>
        <dbReference type="RuleBase" id="RU000461"/>
    </source>
</evidence>
<dbReference type="InterPro" id="IPR002397">
    <property type="entry name" value="Cyt_P450_B"/>
</dbReference>
<dbReference type="PANTHER" id="PTHR24286:SF256">
    <property type="entry name" value="CYTOCHROME P450 FAMILY PROTEIN"/>
    <property type="match status" value="1"/>
</dbReference>
<keyword evidence="5" id="KW-1133">Transmembrane helix</keyword>
<dbReference type="Pfam" id="PF00067">
    <property type="entry name" value="p450"/>
    <property type="match status" value="2"/>
</dbReference>
<evidence type="ECO:0000256" key="2">
    <source>
        <dbReference type="ARBA" id="ARBA00010617"/>
    </source>
</evidence>
<evidence type="ECO:0000256" key="1">
    <source>
        <dbReference type="ARBA" id="ARBA00004167"/>
    </source>
</evidence>
<organism evidence="8 9">
    <name type="scientific">Populus trichocarpa</name>
    <name type="common">Western balsam poplar</name>
    <name type="synonym">Populus balsamifera subsp. trichocarpa</name>
    <dbReference type="NCBI Taxonomy" id="3694"/>
    <lineage>
        <taxon>Eukaryota</taxon>
        <taxon>Viridiplantae</taxon>
        <taxon>Streptophyta</taxon>
        <taxon>Embryophyta</taxon>
        <taxon>Tracheophyta</taxon>
        <taxon>Spermatophyta</taxon>
        <taxon>Magnoliopsida</taxon>
        <taxon>eudicotyledons</taxon>
        <taxon>Gunneridae</taxon>
        <taxon>Pentapetalae</taxon>
        <taxon>rosids</taxon>
        <taxon>fabids</taxon>
        <taxon>Malpighiales</taxon>
        <taxon>Salicaceae</taxon>
        <taxon>Saliceae</taxon>
        <taxon>Populus</taxon>
    </lineage>
</organism>
<dbReference type="InterPro" id="IPR001128">
    <property type="entry name" value="Cyt_P450"/>
</dbReference>
<evidence type="ECO:0000256" key="3">
    <source>
        <dbReference type="ARBA" id="ARBA00022692"/>
    </source>
</evidence>
<sequence length="81" mass="9176">MLTCCVIYVLVHLIFLRLGWKKKVKGASTDGFEASIDPSVQHDVRKFEKGCKDVSISKEWDASAVRESLLFDIEKTKSKTN</sequence>
<keyword evidence="6 7" id="KW-0408">Iron</keyword>
<keyword evidence="9" id="KW-1185">Reference proteome</keyword>
<gene>
    <name evidence="8" type="ORF">POPTR_012G117067v4</name>
</gene>
<name>A0A2K1YCA8_POPTR</name>
<comment type="subcellular location">
    <subcellularLocation>
        <location evidence="1">Membrane</location>
        <topology evidence="1">Single-pass membrane protein</topology>
    </subcellularLocation>
</comment>